<protein>
    <submittedName>
        <fullName evidence="1">Unannotated protein</fullName>
    </submittedName>
</protein>
<dbReference type="EMBL" id="CAEZTD010000116">
    <property type="protein sequence ID" value="CAB4570022.1"/>
    <property type="molecule type" value="Genomic_DNA"/>
</dbReference>
<dbReference type="PROSITE" id="PS51257">
    <property type="entry name" value="PROKAR_LIPOPROTEIN"/>
    <property type="match status" value="1"/>
</dbReference>
<dbReference type="InterPro" id="IPR036737">
    <property type="entry name" value="OmpA-like_sf"/>
</dbReference>
<name>A0A6J6E0Y8_9ZZZZ</name>
<proteinExistence type="predicted"/>
<sequence length="411" mass="42338">MTNLTSRFACLLSMAVVVTSALAGCSLPSQDQVDCDFKPVSDKGLEYGRDVAIVMAPTENFVNFGNVLDSSEALVNEALGLAGASLSIVVADGRPSLVRNVSPQLADTDDGTMILNRRLLGSVRDVYFCTAGESEQSVINPIVLEPEVDFLAALSVAAGKLDSGRAEEKRIVMMGNGIQTAGQYSFSKSGIPSEAQVGDIVGDLKSQGALPDLKGATVDFVGLGLVNSSEPPLNQQSLDGLVAFWRAIVAASGGYVGTIMTQVVDGAPSPDSIAVAAVEGLKDACINESVAESDGISFNPGNAEFIDVGAATATAQNIATKIAAAACPGDITVIGYVASATPQAQYVFGNAEDEQLSLARAEAFKALLVSAGVATNIVTVGAGKGPVNDWDEAGNFVENLGQQNRKIVVTQ</sequence>
<accession>A0A6J6E0Y8</accession>
<evidence type="ECO:0000313" key="1">
    <source>
        <dbReference type="EMBL" id="CAB4570022.1"/>
    </source>
</evidence>
<dbReference type="AlphaFoldDB" id="A0A6J6E0Y8"/>
<reference evidence="1" key="1">
    <citation type="submission" date="2020-05" db="EMBL/GenBank/DDBJ databases">
        <authorList>
            <person name="Chiriac C."/>
            <person name="Salcher M."/>
            <person name="Ghai R."/>
            <person name="Kavagutti S V."/>
        </authorList>
    </citation>
    <scope>NUCLEOTIDE SEQUENCE</scope>
</reference>
<organism evidence="1">
    <name type="scientific">freshwater metagenome</name>
    <dbReference type="NCBI Taxonomy" id="449393"/>
    <lineage>
        <taxon>unclassified sequences</taxon>
        <taxon>metagenomes</taxon>
        <taxon>ecological metagenomes</taxon>
    </lineage>
</organism>
<gene>
    <name evidence="1" type="ORF">UFOPK1591_01244</name>
</gene>
<dbReference type="Gene3D" id="3.30.1330.60">
    <property type="entry name" value="OmpA-like domain"/>
    <property type="match status" value="1"/>
</dbReference>